<feature type="transmembrane region" description="Helical" evidence="6">
    <location>
        <begin position="78"/>
        <end position="104"/>
    </location>
</feature>
<dbReference type="PROSITE" id="PS50137">
    <property type="entry name" value="DS_RBD"/>
    <property type="match status" value="2"/>
</dbReference>
<dbReference type="GO" id="GO:0003723">
    <property type="term" value="F:RNA binding"/>
    <property type="evidence" value="ECO:0007669"/>
    <property type="project" value="UniProtKB-UniRule"/>
</dbReference>
<keyword evidence="9" id="KW-1185">Reference proteome</keyword>
<dbReference type="InterPro" id="IPR014720">
    <property type="entry name" value="dsRBD_dom"/>
</dbReference>
<organism evidence="8 9">
    <name type="scientific">Musa troglodytarum</name>
    <name type="common">fe'i banana</name>
    <dbReference type="NCBI Taxonomy" id="320322"/>
    <lineage>
        <taxon>Eukaryota</taxon>
        <taxon>Viridiplantae</taxon>
        <taxon>Streptophyta</taxon>
        <taxon>Embryophyta</taxon>
        <taxon>Tracheophyta</taxon>
        <taxon>Spermatophyta</taxon>
        <taxon>Magnoliopsida</taxon>
        <taxon>Liliopsida</taxon>
        <taxon>Zingiberales</taxon>
        <taxon>Musaceae</taxon>
        <taxon>Musa</taxon>
    </lineage>
</organism>
<feature type="domain" description="DRBM" evidence="7">
    <location>
        <begin position="198"/>
        <end position="260"/>
    </location>
</feature>
<feature type="transmembrane region" description="Helical" evidence="6">
    <location>
        <begin position="6"/>
        <end position="26"/>
    </location>
</feature>
<evidence type="ECO:0000256" key="2">
    <source>
        <dbReference type="ARBA" id="ARBA00022884"/>
    </source>
</evidence>
<dbReference type="EMBL" id="CP097510">
    <property type="protein sequence ID" value="URE22566.1"/>
    <property type="molecule type" value="Genomic_DNA"/>
</dbReference>
<evidence type="ECO:0000259" key="7">
    <source>
        <dbReference type="PROSITE" id="PS50137"/>
    </source>
</evidence>
<sequence>MSWEQFIILSYYYFEFFIFRFAFSLCTHDRDVCRYYHAEVMSHWLLGHQYHELLLSLFFPSTLALFCKLSGITPLHVVFINIYVQIIVFPQVCSISEFLVIGMAEEFMHKNRLQEYTQRSSITLPLYQTINEGTPHAPEFRSTVIVDGKNFTSPCTFPTKKAAEQCAAKFALEGIRIINKNKGLSLIHNDTILCKLILHEYSVKMSMNLPTYETSHKPGLIPAFVSSVLFDNKTFKGETAMSKKEAERVAARAVIKYILGNCDTGDIMRQIMESKDKHYAVVHRGKGSCSSLARNAETSDPSSSIQENKMLAPLIYDMPHGYPEAFASVPANSAAADSLYSAKEEYAGKQCSALIESWNSLSTPTVTVVAGGSTNGASGTDFVEPHMLLPIQGKAEVPSDDPTSHARDVVPISSKGRSRENNEEQCQLKKARVDGQYVTCSRCMSVSRAKLLVFLVTDVLMCSSAHVHGVLTFLFVELS</sequence>
<gene>
    <name evidence="8" type="ORF">MUK42_30126</name>
</gene>
<evidence type="ECO:0000256" key="1">
    <source>
        <dbReference type="ARBA" id="ARBA00022737"/>
    </source>
</evidence>
<feature type="region of interest" description="Disordered" evidence="5">
    <location>
        <begin position="394"/>
        <end position="424"/>
    </location>
</feature>
<reference evidence="8" key="1">
    <citation type="submission" date="2022-05" db="EMBL/GenBank/DDBJ databases">
        <title>The Musa troglodytarum L. genome provides insights into the mechanism of non-climacteric behaviour and enrichment of carotenoids.</title>
        <authorList>
            <person name="Wang J."/>
        </authorList>
    </citation>
    <scope>NUCLEOTIDE SEQUENCE</scope>
    <source>
        <tissue evidence="8">Leaf</tissue>
    </source>
</reference>
<keyword evidence="1" id="KW-0677">Repeat</keyword>
<evidence type="ECO:0000256" key="6">
    <source>
        <dbReference type="SAM" id="Phobius"/>
    </source>
</evidence>
<dbReference type="SUPFAM" id="SSF54768">
    <property type="entry name" value="dsRNA-binding domain-like"/>
    <property type="match status" value="2"/>
</dbReference>
<feature type="transmembrane region" description="Helical" evidence="6">
    <location>
        <begin position="53"/>
        <end position="72"/>
    </location>
</feature>
<feature type="domain" description="DRBM" evidence="7">
    <location>
        <begin position="108"/>
        <end position="177"/>
    </location>
</feature>
<keyword evidence="6" id="KW-1133">Transmembrane helix</keyword>
<name>A0A9E7KMC0_9LILI</name>
<dbReference type="PANTHER" id="PTHR46031">
    <property type="match status" value="1"/>
</dbReference>
<evidence type="ECO:0000256" key="4">
    <source>
        <dbReference type="PROSITE-ProRule" id="PRU00266"/>
    </source>
</evidence>
<proteinExistence type="predicted"/>
<evidence type="ECO:0000256" key="3">
    <source>
        <dbReference type="ARBA" id="ARBA00037597"/>
    </source>
</evidence>
<keyword evidence="2 4" id="KW-0694">RNA-binding</keyword>
<keyword evidence="6" id="KW-0812">Transmembrane</keyword>
<keyword evidence="6" id="KW-0472">Membrane</keyword>
<evidence type="ECO:0000313" key="9">
    <source>
        <dbReference type="Proteomes" id="UP001055439"/>
    </source>
</evidence>
<dbReference type="SMART" id="SM00358">
    <property type="entry name" value="DSRM"/>
    <property type="match status" value="2"/>
</dbReference>
<dbReference type="Proteomes" id="UP001055439">
    <property type="component" value="Chromosome 8"/>
</dbReference>
<dbReference type="Pfam" id="PF00035">
    <property type="entry name" value="dsrm"/>
    <property type="match status" value="2"/>
</dbReference>
<evidence type="ECO:0000313" key="8">
    <source>
        <dbReference type="EMBL" id="URE22566.1"/>
    </source>
</evidence>
<dbReference type="OrthoDB" id="620161at2759"/>
<dbReference type="AlphaFoldDB" id="A0A9E7KMC0"/>
<dbReference type="PANTHER" id="PTHR46031:SF37">
    <property type="entry name" value="DRBM DOMAIN-CONTAINING PROTEIN"/>
    <property type="match status" value="1"/>
</dbReference>
<dbReference type="Gene3D" id="3.30.160.20">
    <property type="match status" value="2"/>
</dbReference>
<accession>A0A9E7KMC0</accession>
<evidence type="ECO:0000256" key="5">
    <source>
        <dbReference type="SAM" id="MobiDB-lite"/>
    </source>
</evidence>
<comment type="function">
    <text evidence="3">Binds double-stranded RNA.</text>
</comment>
<protein>
    <submittedName>
        <fullName evidence="8">Double-stranded RNA binding motif</fullName>
    </submittedName>
</protein>